<evidence type="ECO:0000313" key="3">
    <source>
        <dbReference type="Proteomes" id="UP001169242"/>
    </source>
</evidence>
<comment type="caution">
    <text evidence="2">The sequence shown here is derived from an EMBL/GenBank/DDBJ whole genome shotgun (WGS) entry which is preliminary data.</text>
</comment>
<evidence type="ECO:0000313" key="2">
    <source>
        <dbReference type="EMBL" id="MDA3730896.1"/>
    </source>
</evidence>
<dbReference type="AlphaFoldDB" id="A0AA42DKV7"/>
<keyword evidence="1" id="KW-0472">Membrane</keyword>
<dbReference type="EMBL" id="JAQIFT010000016">
    <property type="protein sequence ID" value="MDA3730896.1"/>
    <property type="molecule type" value="Genomic_DNA"/>
</dbReference>
<feature type="transmembrane region" description="Helical" evidence="1">
    <location>
        <begin position="86"/>
        <end position="104"/>
    </location>
</feature>
<dbReference type="Proteomes" id="UP001169242">
    <property type="component" value="Unassembled WGS sequence"/>
</dbReference>
<keyword evidence="3" id="KW-1185">Reference proteome</keyword>
<feature type="transmembrane region" description="Helical" evidence="1">
    <location>
        <begin position="12"/>
        <end position="30"/>
    </location>
</feature>
<evidence type="ECO:0000256" key="1">
    <source>
        <dbReference type="SAM" id="Phobius"/>
    </source>
</evidence>
<proteinExistence type="predicted"/>
<accession>A0AA42DKV7</accession>
<keyword evidence="1" id="KW-0812">Transmembrane</keyword>
<name>A0AA42DKV7_9FIRM</name>
<sequence length="275" mass="30249">MKQNLKFIGKVTAIHVITYILCGMFFSTIFNYEGLFELGNAKYFMRPAYGIGAVIGPLVQIVRGALFGCVLLLVKDSFIGKKYGALKLWAVLAIVGIINTPGPAPCSIEGIIYTQLPLEFHLKGAPEILIQTLLFSYFVTRTQKATKKSFVSDKYKTACLAMMITGIGFSLSGIVLALILKVDIMAGMEDKMAFGVMGIAMIIAFVATQWYVQNQNTFNKVIHLIICYSVLAILPTVYNYIVDSPFKSSLALVIGVIPTMIIGIVVYKRNKEVIS</sequence>
<gene>
    <name evidence="2" type="ORF">PBV87_05200</name>
</gene>
<feature type="transmembrane region" description="Helical" evidence="1">
    <location>
        <begin position="50"/>
        <end position="74"/>
    </location>
</feature>
<feature type="transmembrane region" description="Helical" evidence="1">
    <location>
        <begin position="221"/>
        <end position="242"/>
    </location>
</feature>
<feature type="transmembrane region" description="Helical" evidence="1">
    <location>
        <begin position="160"/>
        <end position="180"/>
    </location>
</feature>
<feature type="transmembrane region" description="Helical" evidence="1">
    <location>
        <begin position="192"/>
        <end position="212"/>
    </location>
</feature>
<keyword evidence="1" id="KW-1133">Transmembrane helix</keyword>
<dbReference type="RefSeq" id="WP_053984454.1">
    <property type="nucleotide sequence ID" value="NZ_JAQIFT010000016.1"/>
</dbReference>
<reference evidence="2" key="1">
    <citation type="journal article" date="2023" name="Int. J. Syst. Evol. Microbiol.">
        <title>&lt;i&gt;Holtiella tumoricola&lt;/i&gt; gen. nov. sp. nov., isolated from a human clinical sample.</title>
        <authorList>
            <person name="Allen-Vercoe E."/>
            <person name="Daigneault M.C."/>
            <person name="Vancuren S.J."/>
            <person name="Cochrane K."/>
            <person name="O'Neal L.L."/>
            <person name="Sankaranarayanan K."/>
            <person name="Lawson P.A."/>
        </authorList>
    </citation>
    <scope>NUCLEOTIDE SEQUENCE</scope>
    <source>
        <strain evidence="2">CC70A</strain>
    </source>
</reference>
<protein>
    <submittedName>
        <fullName evidence="2">Uncharacterized protein</fullName>
    </submittedName>
</protein>
<feature type="transmembrane region" description="Helical" evidence="1">
    <location>
        <begin position="248"/>
        <end position="267"/>
    </location>
</feature>
<organism evidence="2 3">
    <name type="scientific">Holtiella tumoricola</name>
    <dbReference type="NCBI Taxonomy" id="3018743"/>
    <lineage>
        <taxon>Bacteria</taxon>
        <taxon>Bacillati</taxon>
        <taxon>Bacillota</taxon>
        <taxon>Clostridia</taxon>
        <taxon>Lachnospirales</taxon>
        <taxon>Cellulosilyticaceae</taxon>
        <taxon>Holtiella</taxon>
    </lineage>
</organism>